<dbReference type="Proteomes" id="UP000078387">
    <property type="component" value="Unassembled WGS sequence"/>
</dbReference>
<reference evidence="1 2" key="1">
    <citation type="submission" date="2016-05" db="EMBL/GenBank/DDBJ databases">
        <title>First whole genome sequencing of Entamoeba histolytica HM1:IMSS-clone-6.</title>
        <authorList>
            <person name="Mukherjee Avik.K."/>
            <person name="Izumyama S."/>
            <person name="Nakada-Tsukui K."/>
            <person name="Nozaki T."/>
        </authorList>
    </citation>
    <scope>NUCLEOTIDE SEQUENCE [LARGE SCALE GENOMIC DNA]</scope>
    <source>
        <strain evidence="1 2">HM1:IMSS clone 6</strain>
    </source>
</reference>
<dbReference type="OMA" id="YTENDWE"/>
<dbReference type="VEuPathDB" id="AmoebaDB:EHI5A_082780"/>
<evidence type="ECO:0000313" key="2">
    <source>
        <dbReference type="Proteomes" id="UP000078387"/>
    </source>
</evidence>
<comment type="caution">
    <text evidence="1">The sequence shown here is derived from an EMBL/GenBank/DDBJ whole genome shotgun (WGS) entry which is preliminary data.</text>
</comment>
<dbReference type="VEuPathDB" id="AmoebaDB:KM1_096660"/>
<protein>
    <submittedName>
        <fullName evidence="1">Uncharacterized protein</fullName>
    </submittedName>
</protein>
<dbReference type="EMBL" id="BDEQ01000001">
    <property type="protein sequence ID" value="GAT94526.1"/>
    <property type="molecule type" value="Genomic_DNA"/>
</dbReference>
<gene>
    <name evidence="1" type="ORF">CL6EHI_021420</name>
</gene>
<dbReference type="VEuPathDB" id="AmoebaDB:EHI8A_194770"/>
<name>A0A5K1ULM9_ENTHI</name>
<dbReference type="VEuPathDB" id="AmoebaDB:EHI_021420"/>
<evidence type="ECO:0000313" key="1">
    <source>
        <dbReference type="EMBL" id="GAT94526.1"/>
    </source>
</evidence>
<dbReference type="AlphaFoldDB" id="A0A5K1ULM9"/>
<sequence length="172" mass="19821">MSKQQLNLLRQYPTYKKLYAMQEKIDQMENDEVPFNDICSNVDSFFEKGVIIKSIIQIEHPAEAAMKGGKNLDHPKPILNDDVDLLWNSMKKGNVLELDEYQNSMKKDEDIYIKNDNFPPIDKEKVNEEITKLIIPSAIHFNPHVLEVCNTFKQKIFTTNDLADAVLSVLGH</sequence>
<dbReference type="VEuPathDB" id="AmoebaDB:EHI7A_050950"/>
<accession>A0A5K1ULM9</accession>
<proteinExistence type="predicted"/>
<organism evidence="1 2">
    <name type="scientific">Entamoeba histolytica</name>
    <dbReference type="NCBI Taxonomy" id="5759"/>
    <lineage>
        <taxon>Eukaryota</taxon>
        <taxon>Amoebozoa</taxon>
        <taxon>Evosea</taxon>
        <taxon>Archamoebae</taxon>
        <taxon>Mastigamoebida</taxon>
        <taxon>Entamoebidae</taxon>
        <taxon>Entamoeba</taxon>
    </lineage>
</organism>